<gene>
    <name evidence="1" type="ORF">CY0110_28524</name>
</gene>
<dbReference type="AlphaFoldDB" id="A3IML3"/>
<dbReference type="OrthoDB" id="502220at2"/>
<comment type="caution">
    <text evidence="1">The sequence shown here is derived from an EMBL/GenBank/DDBJ whole genome shotgun (WGS) entry which is preliminary data.</text>
</comment>
<keyword evidence="2" id="KW-1185">Reference proteome</keyword>
<dbReference type="RefSeq" id="WP_008274619.1">
    <property type="nucleotide sequence ID" value="NZ_AAXW01000007.1"/>
</dbReference>
<organism evidence="1 2">
    <name type="scientific">Crocosphaera chwakensis CCY0110</name>
    <dbReference type="NCBI Taxonomy" id="391612"/>
    <lineage>
        <taxon>Bacteria</taxon>
        <taxon>Bacillati</taxon>
        <taxon>Cyanobacteriota</taxon>
        <taxon>Cyanophyceae</taxon>
        <taxon>Oscillatoriophycideae</taxon>
        <taxon>Chroococcales</taxon>
        <taxon>Aphanothecaceae</taxon>
        <taxon>Crocosphaera</taxon>
        <taxon>Crocosphaera chwakensis</taxon>
    </lineage>
</organism>
<accession>A3IML3</accession>
<name>A3IML3_9CHRO</name>
<protein>
    <submittedName>
        <fullName evidence="1">Uncharacterized protein</fullName>
    </submittedName>
</protein>
<sequence>MDSSNHQPYKSKLFNFVNRQSLRWRDRLIRSVQYLRVGVEWSLQILIYPVYSMVQAGRVTRQQLKRGFTQKVLPTNKNNTVSSTLKVDRPLSRVFQETEQCLTQSKSKQGNKKKTKNKTQTSPIMIQGVASEIKSHDLVLVAENNTIVDILSETQQNHLKKYIRLETANYWYDFKQNQKDNLGLIHTFSPEEYHVLPPIRWFWQVMGWMQTGTLAMTLDFFGESSLVPVIQQNTITNLSKKVQVSQQENSIKFSQSSYSVHQKLHQWREYIKQKSNESLNIDNEDPFRIEFLIYAAIDYFLNRVIPHQQLTSISKQNNLQSSFDNIDNPLLSWNDSYKELSSVNVPASVPSSSAFLSQGDSSRYQAKKSFKKRKKSNRKFLIESSANLQKRDNFQQSNNSDFLQSNYEIEKQSSNWVDTEAKSSGYVKHPLVRILEWLDSAIHWLEKLVNQLTRFLQKRR</sequence>
<dbReference type="eggNOG" id="ENOG502ZYZU">
    <property type="taxonomic scope" value="Bacteria"/>
</dbReference>
<evidence type="ECO:0000313" key="1">
    <source>
        <dbReference type="EMBL" id="EAZ92382.1"/>
    </source>
</evidence>
<reference evidence="1 2" key="1">
    <citation type="submission" date="2007-03" db="EMBL/GenBank/DDBJ databases">
        <authorList>
            <person name="Stal L."/>
            <person name="Ferriera S."/>
            <person name="Johnson J."/>
            <person name="Kravitz S."/>
            <person name="Beeson K."/>
            <person name="Sutton G."/>
            <person name="Rogers Y.-H."/>
            <person name="Friedman R."/>
            <person name="Frazier M."/>
            <person name="Venter J.C."/>
        </authorList>
    </citation>
    <scope>NUCLEOTIDE SEQUENCE [LARGE SCALE GENOMIC DNA]</scope>
    <source>
        <strain evidence="1 2">CCY0110</strain>
    </source>
</reference>
<proteinExistence type="predicted"/>
<dbReference type="EMBL" id="AAXW01000007">
    <property type="protein sequence ID" value="EAZ92382.1"/>
    <property type="molecule type" value="Genomic_DNA"/>
</dbReference>
<evidence type="ECO:0000313" key="2">
    <source>
        <dbReference type="Proteomes" id="UP000003781"/>
    </source>
</evidence>
<dbReference type="Proteomes" id="UP000003781">
    <property type="component" value="Unassembled WGS sequence"/>
</dbReference>